<keyword evidence="3" id="KW-0945">Host-virus interaction</keyword>
<dbReference type="KEGG" id="vg:30309923"/>
<dbReference type="EC" id="2.1.1.37" evidence="1"/>
<dbReference type="InterPro" id="IPR018117">
    <property type="entry name" value="C5_DNA_meth_AS"/>
</dbReference>
<keyword evidence="6" id="KW-0899">Viral immunoevasion</keyword>
<evidence type="ECO:0000256" key="1">
    <source>
        <dbReference type="ARBA" id="ARBA00011975"/>
    </source>
</evidence>
<dbReference type="RefSeq" id="YP_009324960.1">
    <property type="nucleotide sequence ID" value="NC_031943.1"/>
</dbReference>
<evidence type="ECO:0000256" key="6">
    <source>
        <dbReference type="ARBA" id="ARBA00023280"/>
    </source>
</evidence>
<dbReference type="OrthoDB" id="8328at10239"/>
<dbReference type="SUPFAM" id="SSF53335">
    <property type="entry name" value="S-adenosyl-L-methionine-dependent methyltransferases"/>
    <property type="match status" value="1"/>
</dbReference>
<evidence type="ECO:0000256" key="5">
    <source>
        <dbReference type="ARBA" id="ARBA00022691"/>
    </source>
</evidence>
<evidence type="ECO:0000256" key="3">
    <source>
        <dbReference type="ARBA" id="ARBA00022632"/>
    </source>
</evidence>
<dbReference type="InterPro" id="IPR029063">
    <property type="entry name" value="SAM-dependent_MTases_sf"/>
</dbReference>
<dbReference type="Proteomes" id="UP000204484">
    <property type="component" value="Segment"/>
</dbReference>
<keyword evidence="5 8" id="KW-0949">S-adenosyl-L-methionine</keyword>
<keyword evidence="7" id="KW-1258">Restriction-modification system evasion by virus</keyword>
<keyword evidence="3" id="KW-1090">Inhibition of host innate immune response by virus</keyword>
<dbReference type="PROSITE" id="PS00094">
    <property type="entry name" value="C5_MTASE_1"/>
    <property type="match status" value="1"/>
</dbReference>
<dbReference type="InterPro" id="IPR050390">
    <property type="entry name" value="C5-Methyltransferase"/>
</dbReference>
<dbReference type="EMBL" id="KT990215">
    <property type="protein sequence ID" value="ALP47791.1"/>
    <property type="molecule type" value="Genomic_DNA"/>
</dbReference>
<feature type="active site" evidence="8">
    <location>
        <position position="70"/>
    </location>
</feature>
<evidence type="ECO:0000256" key="4">
    <source>
        <dbReference type="ARBA" id="ARBA00022679"/>
    </source>
</evidence>
<dbReference type="GO" id="GO:0099018">
    <property type="term" value="P:symbiont-mediated evasion of host restriction-modification system"/>
    <property type="evidence" value="ECO:0007669"/>
    <property type="project" value="UniProtKB-KW"/>
</dbReference>
<dbReference type="Pfam" id="PF00145">
    <property type="entry name" value="DNA_methylase"/>
    <property type="match status" value="1"/>
</dbReference>
<evidence type="ECO:0000256" key="8">
    <source>
        <dbReference type="PROSITE-ProRule" id="PRU01016"/>
    </source>
</evidence>
<reference evidence="10" key="1">
    <citation type="submission" date="2015-11" db="EMBL/GenBank/DDBJ databases">
        <authorList>
            <person name="Alasiri N."/>
            <person name="Anany H."/>
            <person name="Kropinski A.M."/>
            <person name="Griffiths M.W."/>
        </authorList>
    </citation>
    <scope>NUCLEOTIDE SEQUENCE [LARGE SCALE GENOMIC DNA]</scope>
</reference>
<dbReference type="GO" id="GO:0003886">
    <property type="term" value="F:DNA (cytosine-5-)-methyltransferase activity"/>
    <property type="evidence" value="ECO:0007669"/>
    <property type="project" value="UniProtKB-EC"/>
</dbReference>
<accession>A0A1B0TR64</accession>
<sequence>MKVLSLFDGVGGGYQALRLAGVQVSSYISSEIEKSSINIAARHIPDYLNLGDVRGVRGGDYDLILAGSPCQGFSYAGRGLNFSDPRSSLFFEFVRIVRESLIFNPDVKIFLENVNMRREWKDVITSELGINPVEICASTLSPFRRNRLYWFNWESAPEIKTVSFKELTGGLPCSIVGRPLDENLKRVDGKGLPVVQCIEVTNGDIGRCVTTVSKDSCVYLGANRPPSRIPDAYGANRNLWRDLTISELEVGHGYDSGFFDNVKESTARKAIGNGWSLQVVSSIFRGLNHV</sequence>
<evidence type="ECO:0000313" key="9">
    <source>
        <dbReference type="EMBL" id="ALP47791.1"/>
    </source>
</evidence>
<keyword evidence="10" id="KW-1185">Reference proteome</keyword>
<dbReference type="Gene3D" id="3.40.50.150">
    <property type="entry name" value="Vaccinia Virus protein VP39"/>
    <property type="match status" value="1"/>
</dbReference>
<evidence type="ECO:0000256" key="2">
    <source>
        <dbReference type="ARBA" id="ARBA00022603"/>
    </source>
</evidence>
<dbReference type="GO" id="GO:0032259">
    <property type="term" value="P:methylation"/>
    <property type="evidence" value="ECO:0007669"/>
    <property type="project" value="UniProtKB-KW"/>
</dbReference>
<proteinExistence type="inferred from homology"/>
<dbReference type="PANTHER" id="PTHR23068">
    <property type="entry name" value="DNA CYTOSINE-5- -METHYLTRANSFERASE 3-RELATED"/>
    <property type="match status" value="1"/>
</dbReference>
<dbReference type="PROSITE" id="PS51679">
    <property type="entry name" value="SAM_MT_C5"/>
    <property type="match status" value="1"/>
</dbReference>
<dbReference type="InterPro" id="IPR001525">
    <property type="entry name" value="C5_MeTfrase"/>
</dbReference>
<keyword evidence="2 8" id="KW-0489">Methyltransferase</keyword>
<dbReference type="GO" id="GO:0052170">
    <property type="term" value="P:symbiont-mediated suppression of host innate immune response"/>
    <property type="evidence" value="ECO:0007669"/>
    <property type="project" value="UniProtKB-KW"/>
</dbReference>
<evidence type="ECO:0000313" key="10">
    <source>
        <dbReference type="Proteomes" id="UP000204484"/>
    </source>
</evidence>
<evidence type="ECO:0000256" key="7">
    <source>
        <dbReference type="ARBA" id="ARBA00033479"/>
    </source>
</evidence>
<gene>
    <name evidence="9" type="ORF">GA2A_24</name>
</gene>
<comment type="similarity">
    <text evidence="8">Belongs to the class I-like SAM-binding methyltransferase superfamily. C5-methyltransferase family.</text>
</comment>
<keyword evidence="4 8" id="KW-0808">Transferase</keyword>
<organism evidence="9 10">
    <name type="scientific">Escherichia phage GA2A</name>
    <dbReference type="NCBI Taxonomy" id="1755695"/>
    <lineage>
        <taxon>Viruses</taxon>
        <taxon>Duplodnaviria</taxon>
        <taxon>Heunggongvirae</taxon>
        <taxon>Uroviricota</taxon>
        <taxon>Caudoviricetes</taxon>
        <taxon>Autographivirales</taxon>
        <taxon>Autotranscriptaviridae</taxon>
        <taxon>Studiervirinae</taxon>
        <taxon>Kayfunavirus</taxon>
        <taxon>Kayfunavirus GA2A</taxon>
    </lineage>
</organism>
<dbReference type="GeneID" id="30309923"/>
<dbReference type="PANTHER" id="PTHR23068:SF25">
    <property type="entry name" value="DNA (CYTOSINE-5)-METHYLTRANSFERASE DRM2"/>
    <property type="match status" value="1"/>
</dbReference>
<protein>
    <recommendedName>
        <fullName evidence="1">DNA (cytosine-5-)-methyltransferase</fullName>
        <ecNumber evidence="1">2.1.1.37</ecNumber>
    </recommendedName>
</protein>
<name>A0A1B0TR64_9CAUD</name>